<dbReference type="InterPro" id="IPR036866">
    <property type="entry name" value="RibonucZ/Hydroxyglut_hydro"/>
</dbReference>
<proteinExistence type="predicted"/>
<dbReference type="Gene3D" id="3.60.15.10">
    <property type="entry name" value="Ribonuclease Z/Hydroxyacylglutathione hydrolase-like"/>
    <property type="match status" value="1"/>
</dbReference>
<dbReference type="KEGG" id="mbar:MSBR2_0334"/>
<dbReference type="InterPro" id="IPR001279">
    <property type="entry name" value="Metallo-B-lactamas"/>
</dbReference>
<accession>A0A0E3R0P7</accession>
<dbReference type="SUPFAM" id="SSF56281">
    <property type="entry name" value="Metallo-hydrolase/oxidoreductase"/>
    <property type="match status" value="1"/>
</dbReference>
<sequence length="315" mass="36038">MSEELKIWFLDVGHGDCSYIELPNGARMMIDCGSGDDHWPSKFLNNYHKINKSNPVPASNNFLNCGLDRLVITHPHGDHIGDIEAIYKEIGFYLFTGGYSSFIDRITSDQIDFRKRGQNATKEFMEIVKRYNGTYDLNTDRIVADPLCRVEMKRFIEYEDGMDLNELSFFVSIKIGRHKVLFTGDMTAVGVRKILDSNQKSSFKEFVKGTTILKIPHHGRDNGCSQEMFEAFESKPLLCIVSDEILNERNEGTSNTNWYIYRASDKEVNINGVMQSRKVLTTRKDKDILLKISDTGSVSVITNYFKDVKPKILQN</sequence>
<organism evidence="2 3">
    <name type="scientific">Methanosarcina barkeri 227</name>
    <dbReference type="NCBI Taxonomy" id="1434106"/>
    <lineage>
        <taxon>Archaea</taxon>
        <taxon>Methanobacteriati</taxon>
        <taxon>Methanobacteriota</taxon>
        <taxon>Stenosarchaea group</taxon>
        <taxon>Methanomicrobia</taxon>
        <taxon>Methanosarcinales</taxon>
        <taxon>Methanosarcinaceae</taxon>
        <taxon>Methanosarcina</taxon>
    </lineage>
</organism>
<dbReference type="InterPro" id="IPR052159">
    <property type="entry name" value="Competence_DNA_uptake"/>
</dbReference>
<evidence type="ECO:0000313" key="2">
    <source>
        <dbReference type="EMBL" id="AKB56850.1"/>
    </source>
</evidence>
<dbReference type="Proteomes" id="UP000033079">
    <property type="component" value="Chromosome"/>
</dbReference>
<dbReference type="Pfam" id="PF00753">
    <property type="entry name" value="Lactamase_B"/>
    <property type="match status" value="1"/>
</dbReference>
<feature type="domain" description="Metallo-beta-lactamase" evidence="1">
    <location>
        <begin position="11"/>
        <end position="91"/>
    </location>
</feature>
<reference evidence="2 3" key="1">
    <citation type="submission" date="2014-07" db="EMBL/GenBank/DDBJ databases">
        <title>Methanogenic archaea and the global carbon cycle.</title>
        <authorList>
            <person name="Henriksen J.R."/>
            <person name="Luke J."/>
            <person name="Reinhart S."/>
            <person name="Benedict M.N."/>
            <person name="Youngblut N.D."/>
            <person name="Metcalf M.E."/>
            <person name="Whitaker R.J."/>
            <person name="Metcalf W.W."/>
        </authorList>
    </citation>
    <scope>NUCLEOTIDE SEQUENCE [LARGE SCALE GENOMIC DNA]</scope>
    <source>
        <strain evidence="2 3">227</strain>
    </source>
</reference>
<evidence type="ECO:0000259" key="1">
    <source>
        <dbReference type="Pfam" id="PF00753"/>
    </source>
</evidence>
<name>A0A0E3R0P7_METBA</name>
<dbReference type="PATRIC" id="fig|1434106.5.peg.401"/>
<gene>
    <name evidence="2" type="ORF">MSBR2_0334</name>
</gene>
<dbReference type="AlphaFoldDB" id="A0A0E3R0P7"/>
<evidence type="ECO:0000313" key="3">
    <source>
        <dbReference type="Proteomes" id="UP000033079"/>
    </source>
</evidence>
<protein>
    <submittedName>
        <fullName evidence="2">Late competence protein ComEC, DNA transport</fullName>
    </submittedName>
</protein>
<dbReference type="HOGENOM" id="CLU_069139_0_0_2"/>
<dbReference type="PANTHER" id="PTHR30619:SF1">
    <property type="entry name" value="RECOMBINATION PROTEIN 2"/>
    <property type="match status" value="1"/>
</dbReference>
<dbReference type="GeneID" id="24799278"/>
<dbReference type="PANTHER" id="PTHR30619">
    <property type="entry name" value="DNA INTERNALIZATION/COMPETENCE PROTEIN COMEC/REC2"/>
    <property type="match status" value="1"/>
</dbReference>
<dbReference type="EMBL" id="CP009530">
    <property type="protein sequence ID" value="AKB56850.1"/>
    <property type="molecule type" value="Genomic_DNA"/>
</dbReference>
<dbReference type="RefSeq" id="WP_155396445.1">
    <property type="nucleotide sequence ID" value="NZ_CP009530.1"/>
</dbReference>